<dbReference type="AlphaFoldDB" id="A0ABD2PTQ1"/>
<sequence>MRSHGLDAVVDHISELTGVVALGFDGKNRVKNYRQASECAESITIVEFPSKAYLTHFEAPSS</sequence>
<keyword evidence="2" id="KW-1185">Reference proteome</keyword>
<gene>
    <name evidence="1" type="ORF">Ciccas_010625</name>
</gene>
<proteinExistence type="predicted"/>
<dbReference type="EMBL" id="JBJKFK010002642">
    <property type="protein sequence ID" value="KAL3310805.1"/>
    <property type="molecule type" value="Genomic_DNA"/>
</dbReference>
<protein>
    <submittedName>
        <fullName evidence="1">Uncharacterized protein</fullName>
    </submittedName>
</protein>
<reference evidence="1 2" key="1">
    <citation type="submission" date="2024-11" db="EMBL/GenBank/DDBJ databases">
        <title>Adaptive evolution of stress response genes in parasites aligns with host niche diversity.</title>
        <authorList>
            <person name="Hahn C."/>
            <person name="Resl P."/>
        </authorList>
    </citation>
    <scope>NUCLEOTIDE SEQUENCE [LARGE SCALE GENOMIC DNA]</scope>
    <source>
        <strain evidence="1">EGGRZ-B1_66</strain>
        <tissue evidence="1">Body</tissue>
    </source>
</reference>
<comment type="caution">
    <text evidence="1">The sequence shown here is derived from an EMBL/GenBank/DDBJ whole genome shotgun (WGS) entry which is preliminary data.</text>
</comment>
<accession>A0ABD2PTQ1</accession>
<name>A0ABD2PTQ1_9PLAT</name>
<feature type="non-terminal residue" evidence="1">
    <location>
        <position position="62"/>
    </location>
</feature>
<organism evidence="1 2">
    <name type="scientific">Cichlidogyrus casuarinus</name>
    <dbReference type="NCBI Taxonomy" id="1844966"/>
    <lineage>
        <taxon>Eukaryota</taxon>
        <taxon>Metazoa</taxon>
        <taxon>Spiralia</taxon>
        <taxon>Lophotrochozoa</taxon>
        <taxon>Platyhelminthes</taxon>
        <taxon>Monogenea</taxon>
        <taxon>Monopisthocotylea</taxon>
        <taxon>Dactylogyridea</taxon>
        <taxon>Ancyrocephalidae</taxon>
        <taxon>Cichlidogyrus</taxon>
    </lineage>
</organism>
<evidence type="ECO:0000313" key="1">
    <source>
        <dbReference type="EMBL" id="KAL3310805.1"/>
    </source>
</evidence>
<dbReference type="Proteomes" id="UP001626550">
    <property type="component" value="Unassembled WGS sequence"/>
</dbReference>
<evidence type="ECO:0000313" key="2">
    <source>
        <dbReference type="Proteomes" id="UP001626550"/>
    </source>
</evidence>